<dbReference type="Pfam" id="PF00207">
    <property type="entry name" value="A2M"/>
    <property type="match status" value="1"/>
</dbReference>
<name>A0A6N8JH48_9BACT</name>
<sequence length="2022" mass="228826">MRLIFSLFIFLTVISTTAMAQFNYDAHWEKVEAFDKKGLPKSALEEVNSIYTQALKQKQDVQLLKALIYRIKYINITEEYSPMKDLHEVDTHIAQFDGPIKAILLSIKGELIWNYLQQNRYMLYRRTAVENDTTTDITAWSPDRLNKEISAAYLASLEKSADLQKVNIATYDPIINKGENSRELRPTLYDLLAHRALDYFKTGEANATRPANQFELTDPAAFAPAQTFAVHHFITTDNVSLQYKALLILQELLRFHEKDGKAALLDVDLERVAYMNQVSVMPDKTALYVKLLKEMEVAYAGEAESTQATCLLAQYYYGLPDKDAYITAKTLCDKAIKQAPSSRGGIQAAHLLEQIKSKELRLETELVNVPDLPFRTLVTYSNLNKIYLRIARIDEDFLQSLRKASQTAYIDNEAYWRLVTERPVTKAWEQPLTGSEDYRKHTTEIKINALPIGQYMILASTNPQFSIKENLLAAQFIHVSEISYISRDDNDGGPDLYYVLHRQTGKPMPDVKLNIWQNVRNPNSGEDDLKLISTNLSGKDGSLQMKKLKSNTNVRLQWINGKDELFTDDYKYIYNYTRYKEDTTPHTTFLFTDRAIYRPGQTVYFKGIVIKKGNPAIKSRVLPACKTIIHLHDVNGDEVDSMGVTSNEYGTYSGKFRLPAGRLNGNFSLEEADNAGSISFSVEEYKRPKFYVEFDKVKGTYRVGDSVTVNGKALAYAGNNIDGAKVRYRVTRMARFPYPWLMWKRPFYNVPAREITQGETTTLPDGTFNVTFPALPELSIDTALKPVFTYTVQADITDINGETHSGNQSVSVGYQSLEISVKIPSPLLQKDLKSLSVTTQNLNGHFEPAKITLAVKPLQHPGRLLRTRYWNMPDQFVIPQADYIKDFPVDIYKDEDKTENWVRGAVTVTKQVETEADSTIALDAKKLPAGWYELEVSAVDKYGVPVIQKATFELIDPTAKTVSYPTYLWQYEDKMEIEPGETEQMLFGTAAKDVQVLQIFEKVDKKEVFSTFTVDGKIENRAYTATEEDRGNVGFQYVFVKDNRVFTSSKTVRIPWTNKQLNITLATHRNKLLPGEKEKWQVNIKGYKGTQVAAEMVATMYDASLDAFRRHYWETPTLYPSLYTYNQWSGAVNFREIASTNWQKITSPDIPNEKGFSYDALNWFMDYARPGGGNIRIRGIGMLKKESGIAAEPSMRAMAPAPSNLQGQVAMDMAKAAPAALLESAVAGGQKPAAPANAQPAEKVQPRTNLNELAFFLPDLHTDKDGNISFEFTVPEALTKWNFIGLAHTKTASFGQVSASIITQKPLMVQPNAPRFMREGDKIAFSAKISNLADSSLTGEARLELLDAVTMKPVDGWFQNVFPVQHFTVEKGQSTAVNFPVQIPFNFGSSLLYRIVAQAGKFSDGEENALPVLTNRMLVTETLPLAMRGDGSRSFTMPKLLSSDTSETLQQHALTVEFSGNPAWYAVQALPYLMEYPYECSEQVFNRFYANALASHIANTLPGIKDMFEKWKTTDTAALQSNLQKNEELKSVLLQETPWVMEAKNEAEQKQRIGLLFDLQRMSGEQGKAISQLEQKQLPSGAFPWFTGMWEDQYITQYILAGIGRLQHIGVMDKEATQRIVDKGMAYVEKQIEERYQYLKQHKADLKQQHLGYLEAHYLYVRSLFPEKPVAKQYAESYKYYLSQAKQYWLKQGKYTQAMLALALQRSGEATTAKVIIRSLKENAIVNDEMGMYWKDVRAGYWWYEAPIETQAILIEAFEDVTHDTVAVSDMKTWLLKNKQTNNWHTTKATADACYAMLLGGSNWLSATPQVDIHIGSTTISSANEKTEAGTGYFKKRFEGHEVNPDMGKIEVKLEGSHGQPAWGAVYWQYFEQLDKITSAATPLTLQKRLFIQKNTANGPLLTAIQEGNELKVGDKVKVQVTMKVDRDMEYVHLKDMRAACFEPENVISGSNWQNGVSYYESTKDASTNFFFSRLPKGTYVFEYTLFVTHQGNFSNGISTAQCMYAPEFSAHSDGIRVKVVE</sequence>
<keyword evidence="2" id="KW-0732">Signal</keyword>
<evidence type="ECO:0000313" key="4">
    <source>
        <dbReference type="EMBL" id="MVT43679.1"/>
    </source>
</evidence>
<dbReference type="InterPro" id="IPR001599">
    <property type="entry name" value="Macroglobln_a2"/>
</dbReference>
<dbReference type="Pfam" id="PF01835">
    <property type="entry name" value="MG2"/>
    <property type="match status" value="1"/>
</dbReference>
<keyword evidence="5" id="KW-1185">Reference proteome</keyword>
<dbReference type="Gene3D" id="1.50.10.20">
    <property type="match status" value="1"/>
</dbReference>
<dbReference type="PANTHER" id="PTHR40094:SF1">
    <property type="entry name" value="UBIQUITIN DOMAIN-CONTAINING PROTEIN"/>
    <property type="match status" value="1"/>
</dbReference>
<evidence type="ECO:0000256" key="2">
    <source>
        <dbReference type="SAM" id="SignalP"/>
    </source>
</evidence>
<dbReference type="SUPFAM" id="SSF48239">
    <property type="entry name" value="Terpenoid cyclases/Protein prenyltransferases"/>
    <property type="match status" value="1"/>
</dbReference>
<comment type="similarity">
    <text evidence="1">Belongs to the protease inhibitor I39 (alpha-2-macroglobulin) family. Bacterial alpha-2-macroglobulin subfamily.</text>
</comment>
<evidence type="ECO:0000256" key="1">
    <source>
        <dbReference type="ARBA" id="ARBA00010556"/>
    </source>
</evidence>
<accession>A0A6N8JH48</accession>
<dbReference type="OrthoDB" id="9767116at2"/>
<evidence type="ECO:0000313" key="5">
    <source>
        <dbReference type="Proteomes" id="UP000468388"/>
    </source>
</evidence>
<dbReference type="GO" id="GO:0004866">
    <property type="term" value="F:endopeptidase inhibitor activity"/>
    <property type="evidence" value="ECO:0007669"/>
    <property type="project" value="InterPro"/>
</dbReference>
<dbReference type="RefSeq" id="WP_157302492.1">
    <property type="nucleotide sequence ID" value="NZ_BAAAZB010000021.1"/>
</dbReference>
<dbReference type="InterPro" id="IPR002890">
    <property type="entry name" value="MG2"/>
</dbReference>
<dbReference type="InterPro" id="IPR041246">
    <property type="entry name" value="Bact_MG10"/>
</dbReference>
<dbReference type="SMART" id="SM01360">
    <property type="entry name" value="A2M"/>
    <property type="match status" value="1"/>
</dbReference>
<protein>
    <submittedName>
        <fullName evidence="4">Alpha-2-macroglobulin</fullName>
    </submittedName>
</protein>
<dbReference type="Gene3D" id="2.60.40.1930">
    <property type="match status" value="1"/>
</dbReference>
<dbReference type="Proteomes" id="UP000468388">
    <property type="component" value="Unassembled WGS sequence"/>
</dbReference>
<proteinExistence type="inferred from homology"/>
<evidence type="ECO:0000259" key="3">
    <source>
        <dbReference type="SMART" id="SM01360"/>
    </source>
</evidence>
<comment type="caution">
    <text evidence="4">The sequence shown here is derived from an EMBL/GenBank/DDBJ whole genome shotgun (WGS) entry which is preliminary data.</text>
</comment>
<dbReference type="Pfam" id="PF17973">
    <property type="entry name" value="bMG10"/>
    <property type="match status" value="1"/>
</dbReference>
<feature type="chain" id="PRO_5026970607" evidence="2">
    <location>
        <begin position="21"/>
        <end position="2022"/>
    </location>
</feature>
<organism evidence="4 5">
    <name type="scientific">Chitinophaga oryziterrae</name>
    <dbReference type="NCBI Taxonomy" id="1031224"/>
    <lineage>
        <taxon>Bacteria</taxon>
        <taxon>Pseudomonadati</taxon>
        <taxon>Bacteroidota</taxon>
        <taxon>Chitinophagia</taxon>
        <taxon>Chitinophagales</taxon>
        <taxon>Chitinophagaceae</taxon>
        <taxon>Chitinophaga</taxon>
    </lineage>
</organism>
<dbReference type="EMBL" id="WRXO01000008">
    <property type="protein sequence ID" value="MVT43679.1"/>
    <property type="molecule type" value="Genomic_DNA"/>
</dbReference>
<dbReference type="PANTHER" id="PTHR40094">
    <property type="entry name" value="ALPHA-2-MACROGLOBULIN HOMOLOG"/>
    <property type="match status" value="1"/>
</dbReference>
<gene>
    <name evidence="4" type="ORF">GO495_23995</name>
</gene>
<dbReference type="InterPro" id="IPR008930">
    <property type="entry name" value="Terpenoid_cyclase/PrenylTrfase"/>
</dbReference>
<feature type="signal peptide" evidence="2">
    <location>
        <begin position="1"/>
        <end position="20"/>
    </location>
</feature>
<dbReference type="InterPro" id="IPR051802">
    <property type="entry name" value="YfhM-like"/>
</dbReference>
<feature type="domain" description="Alpha-2-macroglobulin" evidence="3">
    <location>
        <begin position="1253"/>
        <end position="1343"/>
    </location>
</feature>
<reference evidence="4 5" key="1">
    <citation type="submission" date="2019-12" db="EMBL/GenBank/DDBJ databases">
        <title>The draft genomic sequence of strain Chitinophaga oryziterrae JCM 16595.</title>
        <authorList>
            <person name="Zhang X."/>
        </authorList>
    </citation>
    <scope>NUCLEOTIDE SEQUENCE [LARGE SCALE GENOMIC DNA]</scope>
    <source>
        <strain evidence="4 5">JCM 16595</strain>
    </source>
</reference>